<evidence type="ECO:0000313" key="7">
    <source>
        <dbReference type="EMBL" id="CAH2269194.1"/>
    </source>
</evidence>
<comment type="function">
    <text evidence="5">Involved in transvection phenomena (= synapsis-dependent gene expression), where the synaptic pairing of chromosomes carrying genes with which zeste interacts influences the expression of these genes. Zeste binds to DNA and stimulates transcription from a nearby promoter.</text>
</comment>
<keyword evidence="3" id="KW-0805">Transcription regulation</keyword>
<dbReference type="OrthoDB" id="7480402at2759"/>
<dbReference type="EMBL" id="CAKXAJ010026501">
    <property type="protein sequence ID" value="CAH2269194.1"/>
    <property type="molecule type" value="Genomic_DNA"/>
</dbReference>
<accession>A0A8S4SL14</accession>
<name>A0A8S4SL14_9NEOP</name>
<organism evidence="7 8">
    <name type="scientific">Pararge aegeria aegeria</name>
    <dbReference type="NCBI Taxonomy" id="348720"/>
    <lineage>
        <taxon>Eukaryota</taxon>
        <taxon>Metazoa</taxon>
        <taxon>Ecdysozoa</taxon>
        <taxon>Arthropoda</taxon>
        <taxon>Hexapoda</taxon>
        <taxon>Insecta</taxon>
        <taxon>Pterygota</taxon>
        <taxon>Neoptera</taxon>
        <taxon>Endopterygota</taxon>
        <taxon>Lepidoptera</taxon>
        <taxon>Glossata</taxon>
        <taxon>Ditrysia</taxon>
        <taxon>Papilionoidea</taxon>
        <taxon>Nymphalidae</taxon>
        <taxon>Satyrinae</taxon>
        <taxon>Satyrini</taxon>
        <taxon>Parargina</taxon>
        <taxon>Pararge</taxon>
    </lineage>
</organism>
<comment type="subunit">
    <text evidence="1">Self-associates forming complexes of several hundred monomers.</text>
</comment>
<evidence type="ECO:0000313" key="8">
    <source>
        <dbReference type="Proteomes" id="UP000838756"/>
    </source>
</evidence>
<keyword evidence="4" id="KW-0804">Transcription</keyword>
<sequence length="289" mass="33830">MSKDRDGRVSQAQMQKLLDLLSADGNLQDGRVVYKNTNKLKFWKRIAMKLNSVDNGAIKNFHKWCKMWADWKNKTKRKADTVIRRKFGNQSPNFTKLELRLLKLINYPIDTLLGVLNEEKSNRTHKESDTFSENLEQLENKFDDDSTDRFSEDNREFISLGVQDKKDLSHNYDIFGRHKKVTESGEANIKVEAERESSNMETLEDYKAKVHLALEKERIHQKSEELKLKALELKLKADELKLQETEVSRVNYLTELEEQKLKCMTEIAASLKELVEFTRNGSTRFHNVM</sequence>
<feature type="domain" description="Myb/SANT-like DNA-binding" evidence="6">
    <location>
        <begin position="7"/>
        <end position="79"/>
    </location>
</feature>
<dbReference type="Proteomes" id="UP000838756">
    <property type="component" value="Unassembled WGS sequence"/>
</dbReference>
<evidence type="ECO:0000256" key="1">
    <source>
        <dbReference type="ARBA" id="ARBA00011764"/>
    </source>
</evidence>
<comment type="caution">
    <text evidence="7">The sequence shown here is derived from an EMBL/GenBank/DDBJ whole genome shotgun (WGS) entry which is preliminary data.</text>
</comment>
<proteinExistence type="predicted"/>
<evidence type="ECO:0000259" key="6">
    <source>
        <dbReference type="Pfam" id="PF13873"/>
    </source>
</evidence>
<evidence type="ECO:0000256" key="5">
    <source>
        <dbReference type="ARBA" id="ARBA00025466"/>
    </source>
</evidence>
<gene>
    <name evidence="7" type="primary">jg1718</name>
    <name evidence="7" type="ORF">PAEG_LOCUS27467</name>
</gene>
<dbReference type="AlphaFoldDB" id="A0A8S4SL14"/>
<dbReference type="Pfam" id="PF13873">
    <property type="entry name" value="Myb_DNA-bind_5"/>
    <property type="match status" value="1"/>
</dbReference>
<reference evidence="7" key="1">
    <citation type="submission" date="2022-03" db="EMBL/GenBank/DDBJ databases">
        <authorList>
            <person name="Lindestad O."/>
        </authorList>
    </citation>
    <scope>NUCLEOTIDE SEQUENCE</scope>
</reference>
<keyword evidence="8" id="KW-1185">Reference proteome</keyword>
<protein>
    <recommendedName>
        <fullName evidence="2">Regulatory protein zeste</fullName>
    </recommendedName>
</protein>
<dbReference type="InterPro" id="IPR028002">
    <property type="entry name" value="Myb_DNA-bind_5"/>
</dbReference>
<evidence type="ECO:0000256" key="4">
    <source>
        <dbReference type="ARBA" id="ARBA00023163"/>
    </source>
</evidence>
<evidence type="ECO:0000256" key="3">
    <source>
        <dbReference type="ARBA" id="ARBA00023015"/>
    </source>
</evidence>
<evidence type="ECO:0000256" key="2">
    <source>
        <dbReference type="ARBA" id="ARBA00016807"/>
    </source>
</evidence>